<protein>
    <submittedName>
        <fullName evidence="1">16257_t:CDS:1</fullName>
    </submittedName>
</protein>
<feature type="non-terminal residue" evidence="1">
    <location>
        <position position="1"/>
    </location>
</feature>
<organism evidence="1 2">
    <name type="scientific">Racocetra fulgida</name>
    <dbReference type="NCBI Taxonomy" id="60492"/>
    <lineage>
        <taxon>Eukaryota</taxon>
        <taxon>Fungi</taxon>
        <taxon>Fungi incertae sedis</taxon>
        <taxon>Mucoromycota</taxon>
        <taxon>Glomeromycotina</taxon>
        <taxon>Glomeromycetes</taxon>
        <taxon>Diversisporales</taxon>
        <taxon>Gigasporaceae</taxon>
        <taxon>Racocetra</taxon>
    </lineage>
</organism>
<dbReference type="AlphaFoldDB" id="A0A9N8VWM2"/>
<reference evidence="1" key="1">
    <citation type="submission" date="2021-06" db="EMBL/GenBank/DDBJ databases">
        <authorList>
            <person name="Kallberg Y."/>
            <person name="Tangrot J."/>
            <person name="Rosling A."/>
        </authorList>
    </citation>
    <scope>NUCLEOTIDE SEQUENCE</scope>
    <source>
        <strain evidence="1">IN212</strain>
    </source>
</reference>
<dbReference type="Proteomes" id="UP000789396">
    <property type="component" value="Unassembled WGS sequence"/>
</dbReference>
<name>A0A9N8VWM2_9GLOM</name>
<proteinExistence type="predicted"/>
<keyword evidence="2" id="KW-1185">Reference proteome</keyword>
<sequence>FYIVFTDPFLEIKKYIEQALECGTVLSLSGFVRQNTDLVVRFPPKGTDFNSLDGTWKKRFMTTAEIFNTKENKVVDGKSADLLAWIEKTGEEIFVGEQAGPPTKKDLTKLATNSFKQYREMQDCLNFRILQAMGKGDINYNNRIVFGVLGYLFEIKILMM</sequence>
<evidence type="ECO:0000313" key="2">
    <source>
        <dbReference type="Proteomes" id="UP000789396"/>
    </source>
</evidence>
<gene>
    <name evidence="1" type="ORF">RFULGI_LOCUS860</name>
</gene>
<dbReference type="OrthoDB" id="2374761at2759"/>
<evidence type="ECO:0000313" key="1">
    <source>
        <dbReference type="EMBL" id="CAG8465092.1"/>
    </source>
</evidence>
<dbReference type="EMBL" id="CAJVPZ010000432">
    <property type="protein sequence ID" value="CAG8465092.1"/>
    <property type="molecule type" value="Genomic_DNA"/>
</dbReference>
<comment type="caution">
    <text evidence="1">The sequence shown here is derived from an EMBL/GenBank/DDBJ whole genome shotgun (WGS) entry which is preliminary data.</text>
</comment>
<accession>A0A9N8VWM2</accession>